<dbReference type="Proteomes" id="UP000736583">
    <property type="component" value="Unassembled WGS sequence"/>
</dbReference>
<dbReference type="InterPro" id="IPR003481">
    <property type="entry name" value="FliD_N"/>
</dbReference>
<dbReference type="EMBL" id="JAHLQL010000001">
    <property type="protein sequence ID" value="MBU5591103.1"/>
    <property type="molecule type" value="Genomic_DNA"/>
</dbReference>
<comment type="subcellular location">
    <subcellularLocation>
        <location evidence="5">Secreted</location>
    </subcellularLocation>
    <subcellularLocation>
        <location evidence="5">Bacterial flagellum</location>
    </subcellularLocation>
</comment>
<keyword evidence="8" id="KW-0966">Cell projection</keyword>
<comment type="subunit">
    <text evidence="2 5">Homopentamer.</text>
</comment>
<evidence type="ECO:0000259" key="7">
    <source>
        <dbReference type="Pfam" id="PF07195"/>
    </source>
</evidence>
<dbReference type="InterPro" id="IPR040026">
    <property type="entry name" value="FliD"/>
</dbReference>
<accession>A0ABS6EY04</accession>
<evidence type="ECO:0000259" key="6">
    <source>
        <dbReference type="Pfam" id="PF02465"/>
    </source>
</evidence>
<protein>
    <recommendedName>
        <fullName evidence="5">Flagellar hook-associated protein 2</fullName>
        <shortName evidence="5">HAP2</shortName>
    </recommendedName>
    <alternativeName>
        <fullName evidence="5">Flagellar cap protein</fullName>
    </alternativeName>
</protein>
<feature type="domain" description="Flagellar hook-associated protein 2 C-terminal" evidence="7">
    <location>
        <begin position="525"/>
        <end position="820"/>
    </location>
</feature>
<dbReference type="PANTHER" id="PTHR30288:SF0">
    <property type="entry name" value="FLAGELLAR HOOK-ASSOCIATED PROTEIN 2"/>
    <property type="match status" value="1"/>
</dbReference>
<evidence type="ECO:0000256" key="5">
    <source>
        <dbReference type="RuleBase" id="RU362066"/>
    </source>
</evidence>
<feature type="domain" description="Flagellar hook-associated protein 2 N-terminal" evidence="6">
    <location>
        <begin position="12"/>
        <end position="113"/>
    </location>
</feature>
<evidence type="ECO:0000313" key="8">
    <source>
        <dbReference type="EMBL" id="MBU5591103.1"/>
    </source>
</evidence>
<keyword evidence="4 5" id="KW-0975">Bacterial flagellum</keyword>
<keyword evidence="8" id="KW-0969">Cilium</keyword>
<evidence type="ECO:0000256" key="4">
    <source>
        <dbReference type="ARBA" id="ARBA00023143"/>
    </source>
</evidence>
<evidence type="ECO:0000256" key="3">
    <source>
        <dbReference type="ARBA" id="ARBA00023054"/>
    </source>
</evidence>
<dbReference type="Pfam" id="PF07195">
    <property type="entry name" value="FliD_C"/>
    <property type="match status" value="1"/>
</dbReference>
<evidence type="ECO:0000313" key="9">
    <source>
        <dbReference type="Proteomes" id="UP000736583"/>
    </source>
</evidence>
<keyword evidence="8" id="KW-0282">Flagellum</keyword>
<keyword evidence="5" id="KW-0964">Secreted</keyword>
<dbReference type="InterPro" id="IPR010809">
    <property type="entry name" value="FliD_C"/>
</dbReference>
<organism evidence="8 9">
    <name type="scientific">Clostridium simiarum</name>
    <dbReference type="NCBI Taxonomy" id="2841506"/>
    <lineage>
        <taxon>Bacteria</taxon>
        <taxon>Bacillati</taxon>
        <taxon>Bacillota</taxon>
        <taxon>Clostridia</taxon>
        <taxon>Eubacteriales</taxon>
        <taxon>Clostridiaceae</taxon>
        <taxon>Clostridium</taxon>
    </lineage>
</organism>
<name>A0ABS6EY04_9CLOT</name>
<dbReference type="RefSeq" id="WP_216456137.1">
    <property type="nucleotide sequence ID" value="NZ_JAHLQL010000001.1"/>
</dbReference>
<proteinExistence type="inferred from homology"/>
<comment type="function">
    <text evidence="5">Required for morphogenesis and for the elongation of the flagellar filament by facilitating polymerization of the flagellin monomers at the tip of growing filament. Forms a capping structure, which prevents flagellin subunits (transported through the central channel of the flagellum) from leaking out without polymerization at the distal end.</text>
</comment>
<evidence type="ECO:0000256" key="2">
    <source>
        <dbReference type="ARBA" id="ARBA00011255"/>
    </source>
</evidence>
<evidence type="ECO:0000256" key="1">
    <source>
        <dbReference type="ARBA" id="ARBA00009764"/>
    </source>
</evidence>
<dbReference type="Pfam" id="PF02465">
    <property type="entry name" value="FliD_N"/>
    <property type="match status" value="1"/>
</dbReference>
<comment type="caution">
    <text evidence="8">The sequence shown here is derived from an EMBL/GenBank/DDBJ whole genome shotgun (WGS) entry which is preliminary data.</text>
</comment>
<keyword evidence="3" id="KW-0175">Coiled coil</keyword>
<comment type="similarity">
    <text evidence="1 5">Belongs to the FliD family.</text>
</comment>
<keyword evidence="9" id="KW-1185">Reference proteome</keyword>
<reference evidence="8 9" key="1">
    <citation type="submission" date="2021-06" db="EMBL/GenBank/DDBJ databases">
        <authorList>
            <person name="Sun Q."/>
            <person name="Li D."/>
        </authorList>
    </citation>
    <scope>NUCLEOTIDE SEQUENCE [LARGE SCALE GENOMIC DNA]</scope>
    <source>
        <strain evidence="8 9">MSJ-4</strain>
    </source>
</reference>
<dbReference type="PANTHER" id="PTHR30288">
    <property type="entry name" value="FLAGELLAR CAP/ASSEMBLY PROTEIN FLID"/>
    <property type="match status" value="1"/>
</dbReference>
<sequence length="833" mass="93237">MFQPMRMGGLATGMDTENMIKQMMRPYQMRVDKVKQDRELIQWRQELYRDMLTDMNKFKRSYFDVLNGESYMLSKEDFSTYNVEGLTGNSVKVVGNSGAKAGNYKLDVTQIAEGAKVEGAGVINNVTVGKPSFGIKIDENNNEFKVKLADGTLIDFKIPVNEVTGFNRYNSASELASEINKLTAKMPLGDGNVSDKVKAVVKDGNIEFMTLTKVEADNKIKFNHNGEDFEFSISAGNYTAEELLAQINSKVKSVKGSNGGEFPKNTSIVVDIESDSAKFSIKDDLGNKVGIDIFNKGEKLDIKTPSLNVDGQVNTDNTAIKLYSSNTIAFENKIIEGFNDTLNVRIGTEIKTVKLTAGVFSDDAAIEKNFNDALLLAGITEDDLKVEMKEGKVNFTSKSGKQISIYGNASKVFGTSDNFNISMDSNNKMSNILTGEVEFRINDVKFSYDFSGADKDKTISNILKDIKDKTGLDMTYSESSKKFTLSSNETGASSSIYVQDTKGKFFDTILGDGTDAFSGGKTFAGKDAIFTLTDATGQSSEYAKAMNNFTIDGVNYTLNSKTEGSVNFTLSGNTDKTFNKIKDFVEKYNELIEKVSNKVEEKRQYKYKPLTSEQRKDMKENEIKLWEDRAKEGILKGDQNLRDMLNELRGAFFYYDKDMKGAVDGVDLNLSDIGITTSSDTAQRGKLIINEEKLKEALKNKSDEVADLFTKKSDTYKTYNASASSTERNTRFREEGIFQRINDIFMDYTRTTRDIKGKKGILIEKAGIKGDFSERTNLLSDEIKEKDDKIYEMERKLIERENRYYMQFAMLEKAMQKANSQSAWFAQQFGGAK</sequence>
<gene>
    <name evidence="8" type="primary">fliD</name>
    <name evidence="8" type="ORF">KQI89_04945</name>
</gene>